<evidence type="ECO:0000256" key="6">
    <source>
        <dbReference type="PIRSR" id="PIRSR600223-1"/>
    </source>
</evidence>
<evidence type="ECO:0000256" key="2">
    <source>
        <dbReference type="ARBA" id="ARBA00004401"/>
    </source>
</evidence>
<name>A0A9D1DCB4_9FIRM</name>
<evidence type="ECO:0000313" key="9">
    <source>
        <dbReference type="EMBL" id="HIR40184.1"/>
    </source>
</evidence>
<protein>
    <recommendedName>
        <fullName evidence="4 7">Signal peptidase I</fullName>
        <ecNumber evidence="4 7">3.4.21.89</ecNumber>
    </recommendedName>
</protein>
<comment type="caution">
    <text evidence="9">The sequence shown here is derived from an EMBL/GenBank/DDBJ whole genome shotgun (WGS) entry which is preliminary data.</text>
</comment>
<keyword evidence="5 7" id="KW-0378">Hydrolase</keyword>
<dbReference type="InterPro" id="IPR019533">
    <property type="entry name" value="Peptidase_S26"/>
</dbReference>
<dbReference type="Proteomes" id="UP000824179">
    <property type="component" value="Unassembled WGS sequence"/>
</dbReference>
<evidence type="ECO:0000313" key="10">
    <source>
        <dbReference type="Proteomes" id="UP000824179"/>
    </source>
</evidence>
<comment type="subcellular location">
    <subcellularLocation>
        <location evidence="2">Cell membrane</location>
        <topology evidence="2">Single-pass type II membrane protein</topology>
    </subcellularLocation>
    <subcellularLocation>
        <location evidence="7">Membrane</location>
        <topology evidence="7">Single-pass type II membrane protein</topology>
    </subcellularLocation>
</comment>
<dbReference type="GO" id="GO:0004252">
    <property type="term" value="F:serine-type endopeptidase activity"/>
    <property type="evidence" value="ECO:0007669"/>
    <property type="project" value="InterPro"/>
</dbReference>
<evidence type="ECO:0000256" key="4">
    <source>
        <dbReference type="ARBA" id="ARBA00013208"/>
    </source>
</evidence>
<dbReference type="GO" id="GO:0005886">
    <property type="term" value="C:plasma membrane"/>
    <property type="evidence" value="ECO:0007669"/>
    <property type="project" value="UniProtKB-SubCell"/>
</dbReference>
<evidence type="ECO:0000256" key="5">
    <source>
        <dbReference type="ARBA" id="ARBA00022801"/>
    </source>
</evidence>
<dbReference type="SUPFAM" id="SSF51306">
    <property type="entry name" value="LexA/Signal peptidase"/>
    <property type="match status" value="1"/>
</dbReference>
<organism evidence="9 10">
    <name type="scientific">Candidatus Coproplasma stercoripullorum</name>
    <dbReference type="NCBI Taxonomy" id="2840751"/>
    <lineage>
        <taxon>Bacteria</taxon>
        <taxon>Bacillati</taxon>
        <taxon>Bacillota</taxon>
        <taxon>Clostridia</taxon>
        <taxon>Eubacteriales</taxon>
        <taxon>Candidatus Coproplasma</taxon>
    </lineage>
</organism>
<dbReference type="Pfam" id="PF10502">
    <property type="entry name" value="Peptidase_S26"/>
    <property type="match status" value="1"/>
</dbReference>
<dbReference type="PANTHER" id="PTHR43390:SF1">
    <property type="entry name" value="CHLOROPLAST PROCESSING PEPTIDASE"/>
    <property type="match status" value="1"/>
</dbReference>
<dbReference type="InterPro" id="IPR036286">
    <property type="entry name" value="LexA/Signal_pep-like_sf"/>
</dbReference>
<dbReference type="Gene3D" id="2.10.109.10">
    <property type="entry name" value="Umud Fragment, subunit A"/>
    <property type="match status" value="1"/>
</dbReference>
<dbReference type="GO" id="GO:0009003">
    <property type="term" value="F:signal peptidase activity"/>
    <property type="evidence" value="ECO:0007669"/>
    <property type="project" value="UniProtKB-EC"/>
</dbReference>
<gene>
    <name evidence="9" type="primary">lepB</name>
    <name evidence="9" type="ORF">IAB90_07375</name>
</gene>
<keyword evidence="7" id="KW-1133">Transmembrane helix</keyword>
<dbReference type="PROSITE" id="PS00761">
    <property type="entry name" value="SPASE_I_3"/>
    <property type="match status" value="1"/>
</dbReference>
<dbReference type="AlphaFoldDB" id="A0A9D1DCB4"/>
<reference evidence="9" key="1">
    <citation type="submission" date="2020-10" db="EMBL/GenBank/DDBJ databases">
        <authorList>
            <person name="Gilroy R."/>
        </authorList>
    </citation>
    <scope>NUCLEOTIDE SEQUENCE</scope>
    <source>
        <strain evidence="9">ChiW25-3613</strain>
    </source>
</reference>
<comment type="catalytic activity">
    <reaction evidence="1 7">
        <text>Cleavage of hydrophobic, N-terminal signal or leader sequences from secreted and periplasmic proteins.</text>
        <dbReference type="EC" id="3.4.21.89"/>
    </reaction>
</comment>
<comment type="similarity">
    <text evidence="3 7">Belongs to the peptidase S26 family.</text>
</comment>
<evidence type="ECO:0000256" key="3">
    <source>
        <dbReference type="ARBA" id="ARBA00009370"/>
    </source>
</evidence>
<feature type="domain" description="Peptidase S26" evidence="8">
    <location>
        <begin position="21"/>
        <end position="188"/>
    </location>
</feature>
<reference evidence="9" key="2">
    <citation type="journal article" date="2021" name="PeerJ">
        <title>Extensive microbial diversity within the chicken gut microbiome revealed by metagenomics and culture.</title>
        <authorList>
            <person name="Gilroy R."/>
            <person name="Ravi A."/>
            <person name="Getino M."/>
            <person name="Pursley I."/>
            <person name="Horton D.L."/>
            <person name="Alikhan N.F."/>
            <person name="Baker D."/>
            <person name="Gharbi K."/>
            <person name="Hall N."/>
            <person name="Watson M."/>
            <person name="Adriaenssens E.M."/>
            <person name="Foster-Nyarko E."/>
            <person name="Jarju S."/>
            <person name="Secka A."/>
            <person name="Antonio M."/>
            <person name="Oren A."/>
            <person name="Chaudhuri R.R."/>
            <person name="La Ragione R."/>
            <person name="Hildebrand F."/>
            <person name="Pallen M.J."/>
        </authorList>
    </citation>
    <scope>NUCLEOTIDE SEQUENCE</scope>
    <source>
        <strain evidence="9">ChiW25-3613</strain>
    </source>
</reference>
<evidence type="ECO:0000256" key="7">
    <source>
        <dbReference type="RuleBase" id="RU362042"/>
    </source>
</evidence>
<dbReference type="InterPro" id="IPR000223">
    <property type="entry name" value="Pept_S26A_signal_pept_1"/>
</dbReference>
<evidence type="ECO:0000259" key="8">
    <source>
        <dbReference type="Pfam" id="PF10502"/>
    </source>
</evidence>
<dbReference type="NCBIfam" id="TIGR02227">
    <property type="entry name" value="sigpep_I_bact"/>
    <property type="match status" value="1"/>
</dbReference>
<keyword evidence="7" id="KW-0812">Transmembrane</keyword>
<dbReference type="InterPro" id="IPR019758">
    <property type="entry name" value="Pept_S26A_signal_pept_1_CS"/>
</dbReference>
<feature type="active site" evidence="6">
    <location>
        <position position="48"/>
    </location>
</feature>
<keyword evidence="7" id="KW-0645">Protease</keyword>
<evidence type="ECO:0000256" key="1">
    <source>
        <dbReference type="ARBA" id="ARBA00000677"/>
    </source>
</evidence>
<feature type="transmembrane region" description="Helical" evidence="7">
    <location>
        <begin position="18"/>
        <end position="39"/>
    </location>
</feature>
<dbReference type="EC" id="3.4.21.89" evidence="4 7"/>
<accession>A0A9D1DCB4</accession>
<keyword evidence="7" id="KW-0472">Membrane</keyword>
<feature type="active site" evidence="6">
    <location>
        <position position="95"/>
    </location>
</feature>
<proteinExistence type="inferred from homology"/>
<sequence>MCDRLLGKKRYAAYKDPLVIILIILIFLLLCRVLFSFRYQGIYVVGNSMLPTLVGAETSDTPGGDYLYADTYAMPEHGDIVVLETPGRNGRYIIKRVIALSGDTIYLDRGIVYVMYNGTDEFVALNEEYVLEENFSPWEPINSVPSKDEPVTVPENSMFVLGDNRNVSHDSRAEEYGCFSYSQLVGVITDWSLNCKEFFTGLYTFFAFGF</sequence>
<dbReference type="PRINTS" id="PR00727">
    <property type="entry name" value="LEADERPTASE"/>
</dbReference>
<dbReference type="CDD" id="cd06530">
    <property type="entry name" value="S26_SPase_I"/>
    <property type="match status" value="1"/>
</dbReference>
<dbReference type="GO" id="GO:0006465">
    <property type="term" value="P:signal peptide processing"/>
    <property type="evidence" value="ECO:0007669"/>
    <property type="project" value="InterPro"/>
</dbReference>
<dbReference type="PANTHER" id="PTHR43390">
    <property type="entry name" value="SIGNAL PEPTIDASE I"/>
    <property type="match status" value="1"/>
</dbReference>
<dbReference type="EMBL" id="DVHB01000130">
    <property type="protein sequence ID" value="HIR40184.1"/>
    <property type="molecule type" value="Genomic_DNA"/>
</dbReference>